<evidence type="ECO:0000313" key="2">
    <source>
        <dbReference type="EMBL" id="QES38033.1"/>
    </source>
</evidence>
<dbReference type="Pfam" id="PF13539">
    <property type="entry name" value="Peptidase_M15_4"/>
    <property type="match status" value="1"/>
</dbReference>
<protein>
    <submittedName>
        <fullName evidence="2">Peptidase M15</fullName>
    </submittedName>
</protein>
<reference evidence="2 3" key="1">
    <citation type="submission" date="2018-05" db="EMBL/GenBank/DDBJ databases">
        <title>Streptomyces venezuelae.</title>
        <authorList>
            <person name="Kim W."/>
            <person name="Lee N."/>
            <person name="Cho B.-K."/>
        </authorList>
    </citation>
    <scope>NUCLEOTIDE SEQUENCE [LARGE SCALE GENOMIC DNA]</scope>
    <source>
        <strain evidence="2 3">ATCC 14584</strain>
    </source>
</reference>
<dbReference type="InterPro" id="IPR009045">
    <property type="entry name" value="Zn_M74/Hedgehog-like"/>
</dbReference>
<dbReference type="Gene3D" id="3.30.1380.10">
    <property type="match status" value="1"/>
</dbReference>
<dbReference type="EMBL" id="CP029192">
    <property type="protein sequence ID" value="QES38033.1"/>
    <property type="molecule type" value="Genomic_DNA"/>
</dbReference>
<dbReference type="OrthoDB" id="9799970at2"/>
<proteinExistence type="predicted"/>
<name>A0A5P2C657_STRVZ</name>
<dbReference type="SUPFAM" id="SSF55166">
    <property type="entry name" value="Hedgehog/DD-peptidase"/>
    <property type="match status" value="1"/>
</dbReference>
<dbReference type="InterPro" id="IPR039561">
    <property type="entry name" value="Peptidase_M15C"/>
</dbReference>
<evidence type="ECO:0000259" key="1">
    <source>
        <dbReference type="Pfam" id="PF13539"/>
    </source>
</evidence>
<evidence type="ECO:0000313" key="3">
    <source>
        <dbReference type="Proteomes" id="UP000322927"/>
    </source>
</evidence>
<dbReference type="GO" id="GO:0008233">
    <property type="term" value="F:peptidase activity"/>
    <property type="evidence" value="ECO:0007669"/>
    <property type="project" value="InterPro"/>
</dbReference>
<dbReference type="AlphaFoldDB" id="A0A5P2C657"/>
<gene>
    <name evidence="2" type="ORF">DEJ48_35590</name>
</gene>
<feature type="domain" description="Peptidase M15C" evidence="1">
    <location>
        <begin position="162"/>
        <end position="240"/>
    </location>
</feature>
<dbReference type="Proteomes" id="UP000322927">
    <property type="component" value="Chromosome"/>
</dbReference>
<sequence>MVADGWLCGPGGAARARYACGVITLRARAFLALTTPAAVLLTVLGPAPATAGPQRAPALDARVSAVSARDLGRSRHPGCPVPPADLRLIRMNHWGFDGRVHAGELVVRKQAVRPMLYVFGRAFDARFPVRRMRTMAAYGGSDVAAMKADNTSAFNCRAVTGDPSRLSQHSYGDAVDINTLENPYVDRNGRVYPAAGAAFLDRRRTAKGMIKDGDVITTAMRKVGWQWGGHWRAPDYQHFSANGR</sequence>
<accession>A0A5P2C657</accession>
<organism evidence="2 3">
    <name type="scientific">Streptomyces venezuelae</name>
    <dbReference type="NCBI Taxonomy" id="54571"/>
    <lineage>
        <taxon>Bacteria</taxon>
        <taxon>Bacillati</taxon>
        <taxon>Actinomycetota</taxon>
        <taxon>Actinomycetes</taxon>
        <taxon>Kitasatosporales</taxon>
        <taxon>Streptomycetaceae</taxon>
        <taxon>Streptomyces</taxon>
    </lineage>
</organism>